<feature type="signal peptide" evidence="1">
    <location>
        <begin position="1"/>
        <end position="24"/>
    </location>
</feature>
<proteinExistence type="predicted"/>
<keyword evidence="1" id="KW-0732">Signal</keyword>
<evidence type="ECO:0000256" key="1">
    <source>
        <dbReference type="SAM" id="SignalP"/>
    </source>
</evidence>
<comment type="caution">
    <text evidence="2">The sequence shown here is derived from an EMBL/GenBank/DDBJ whole genome shotgun (WGS) entry which is preliminary data.</text>
</comment>
<organism evidence="2 3">
    <name type="scientific">Zingiber officinale</name>
    <name type="common">Ginger</name>
    <name type="synonym">Amomum zingiber</name>
    <dbReference type="NCBI Taxonomy" id="94328"/>
    <lineage>
        <taxon>Eukaryota</taxon>
        <taxon>Viridiplantae</taxon>
        <taxon>Streptophyta</taxon>
        <taxon>Embryophyta</taxon>
        <taxon>Tracheophyta</taxon>
        <taxon>Spermatophyta</taxon>
        <taxon>Magnoliopsida</taxon>
        <taxon>Liliopsida</taxon>
        <taxon>Zingiberales</taxon>
        <taxon>Zingiberaceae</taxon>
        <taxon>Zingiber</taxon>
    </lineage>
</organism>
<sequence length="338" mass="38393">MAVELLALSKFKLQLLALIAQTRGVRVRQIAVSILPSSASCFSFFSSISFFRREQIEAEYTKRLQDLPARIVSLEESHCRLDSKDSTYQLKRSIQKRDKKLVILTEKMDAQFQLFDSIEKEAAAVKQAVNTVEDIVNGKEQEERILYLEKKLSNHQLELRRKDADIINLNEKLEAEKLSRKFQPQIEEISLLIVTTLLVKDELIQRLTMEKQKLHLQLGKMEVVLRKIQDPVLKLISQDQEMLLPALGSQETRDMINTDKHISCGSPGTASKDIPMIDNPYKASVELISSSIQFSSSFNHFITLLPKHKIWGGTLLQDPDASSVHHHVGMNSTTDAGD</sequence>
<evidence type="ECO:0000313" key="2">
    <source>
        <dbReference type="EMBL" id="KAG6505911.1"/>
    </source>
</evidence>
<name>A0A8J5LAL3_ZINOF</name>
<accession>A0A8J5LAL3</accession>
<evidence type="ECO:0000313" key="3">
    <source>
        <dbReference type="Proteomes" id="UP000734854"/>
    </source>
</evidence>
<reference evidence="2 3" key="1">
    <citation type="submission" date="2020-08" db="EMBL/GenBank/DDBJ databases">
        <title>Plant Genome Project.</title>
        <authorList>
            <person name="Zhang R.-G."/>
        </authorList>
    </citation>
    <scope>NUCLEOTIDE SEQUENCE [LARGE SCALE GENOMIC DNA]</scope>
    <source>
        <tissue evidence="2">Rhizome</tissue>
    </source>
</reference>
<keyword evidence="3" id="KW-1185">Reference proteome</keyword>
<dbReference type="Proteomes" id="UP000734854">
    <property type="component" value="Unassembled WGS sequence"/>
</dbReference>
<protein>
    <submittedName>
        <fullName evidence="2">Uncharacterized protein</fullName>
    </submittedName>
</protein>
<gene>
    <name evidence="2" type="ORF">ZIOFF_031224</name>
</gene>
<dbReference type="AlphaFoldDB" id="A0A8J5LAL3"/>
<dbReference type="EMBL" id="JACMSC010000009">
    <property type="protein sequence ID" value="KAG6505911.1"/>
    <property type="molecule type" value="Genomic_DNA"/>
</dbReference>
<feature type="chain" id="PRO_5035287520" evidence="1">
    <location>
        <begin position="25"/>
        <end position="338"/>
    </location>
</feature>